<feature type="domain" description="EF-hand" evidence="1">
    <location>
        <begin position="66"/>
        <end position="101"/>
    </location>
</feature>
<dbReference type="PaxDb" id="2903-EOD26497"/>
<dbReference type="InterPro" id="IPR002048">
    <property type="entry name" value="EF_hand_dom"/>
</dbReference>
<reference evidence="2" key="2">
    <citation type="submission" date="2024-10" db="UniProtKB">
        <authorList>
            <consortium name="EnsemblProtists"/>
        </authorList>
    </citation>
    <scope>IDENTIFICATION</scope>
</reference>
<dbReference type="CDD" id="cd00051">
    <property type="entry name" value="EFh"/>
    <property type="match status" value="1"/>
</dbReference>
<dbReference type="RefSeq" id="XP_005778926.1">
    <property type="nucleotide sequence ID" value="XM_005778869.1"/>
</dbReference>
<keyword evidence="3" id="KW-1185">Reference proteome</keyword>
<dbReference type="SMART" id="SM00054">
    <property type="entry name" value="EFh"/>
    <property type="match status" value="2"/>
</dbReference>
<evidence type="ECO:0000259" key="1">
    <source>
        <dbReference type="PROSITE" id="PS50222"/>
    </source>
</evidence>
<proteinExistence type="predicted"/>
<dbReference type="GO" id="GO:0005509">
    <property type="term" value="F:calcium ion binding"/>
    <property type="evidence" value="ECO:0007669"/>
    <property type="project" value="InterPro"/>
</dbReference>
<organism evidence="2 3">
    <name type="scientific">Emiliania huxleyi (strain CCMP1516)</name>
    <dbReference type="NCBI Taxonomy" id="280463"/>
    <lineage>
        <taxon>Eukaryota</taxon>
        <taxon>Haptista</taxon>
        <taxon>Haptophyta</taxon>
        <taxon>Prymnesiophyceae</taxon>
        <taxon>Isochrysidales</taxon>
        <taxon>Noelaerhabdaceae</taxon>
        <taxon>Emiliania</taxon>
    </lineage>
</organism>
<dbReference type="HOGENOM" id="CLU_1638509_0_0_1"/>
<dbReference type="GeneID" id="17272043"/>
<evidence type="ECO:0000313" key="3">
    <source>
        <dbReference type="Proteomes" id="UP000013827"/>
    </source>
</evidence>
<dbReference type="Gene3D" id="1.10.238.10">
    <property type="entry name" value="EF-hand"/>
    <property type="match status" value="1"/>
</dbReference>
<dbReference type="PROSITE" id="PS50222">
    <property type="entry name" value="EF_HAND_2"/>
    <property type="match status" value="1"/>
</dbReference>
<dbReference type="EnsemblProtists" id="EOD26497">
    <property type="protein sequence ID" value="EOD26497"/>
    <property type="gene ID" value="EMIHUDRAFT_353924"/>
</dbReference>
<dbReference type="SUPFAM" id="SSF47473">
    <property type="entry name" value="EF-hand"/>
    <property type="match status" value="1"/>
</dbReference>
<dbReference type="InterPro" id="IPR011992">
    <property type="entry name" value="EF-hand-dom_pair"/>
</dbReference>
<accession>A0A0D3JSL2</accession>
<dbReference type="Pfam" id="PF13499">
    <property type="entry name" value="EF-hand_7"/>
    <property type="match status" value="1"/>
</dbReference>
<protein>
    <recommendedName>
        <fullName evidence="1">EF-hand domain-containing protein</fullName>
    </recommendedName>
</protein>
<evidence type="ECO:0000313" key="2">
    <source>
        <dbReference type="EnsemblProtists" id="EOD26497"/>
    </source>
</evidence>
<dbReference type="Proteomes" id="UP000013827">
    <property type="component" value="Unassembled WGS sequence"/>
</dbReference>
<dbReference type="AlphaFoldDB" id="A0A0D3JSL2"/>
<dbReference type="KEGG" id="ehx:EMIHUDRAFT_353924"/>
<reference evidence="3" key="1">
    <citation type="journal article" date="2013" name="Nature">
        <title>Pan genome of the phytoplankton Emiliania underpins its global distribution.</title>
        <authorList>
            <person name="Read B.A."/>
            <person name="Kegel J."/>
            <person name="Klute M.J."/>
            <person name="Kuo A."/>
            <person name="Lefebvre S.C."/>
            <person name="Maumus F."/>
            <person name="Mayer C."/>
            <person name="Miller J."/>
            <person name="Monier A."/>
            <person name="Salamov A."/>
            <person name="Young J."/>
            <person name="Aguilar M."/>
            <person name="Claverie J.M."/>
            <person name="Frickenhaus S."/>
            <person name="Gonzalez K."/>
            <person name="Herman E.K."/>
            <person name="Lin Y.C."/>
            <person name="Napier J."/>
            <person name="Ogata H."/>
            <person name="Sarno A.F."/>
            <person name="Shmutz J."/>
            <person name="Schroeder D."/>
            <person name="de Vargas C."/>
            <person name="Verret F."/>
            <person name="von Dassow P."/>
            <person name="Valentin K."/>
            <person name="Van de Peer Y."/>
            <person name="Wheeler G."/>
            <person name="Dacks J.B."/>
            <person name="Delwiche C.F."/>
            <person name="Dyhrman S.T."/>
            <person name="Glockner G."/>
            <person name="John U."/>
            <person name="Richards T."/>
            <person name="Worden A.Z."/>
            <person name="Zhang X."/>
            <person name="Grigoriev I.V."/>
            <person name="Allen A.E."/>
            <person name="Bidle K."/>
            <person name="Borodovsky M."/>
            <person name="Bowler C."/>
            <person name="Brownlee C."/>
            <person name="Cock J.M."/>
            <person name="Elias M."/>
            <person name="Gladyshev V.N."/>
            <person name="Groth M."/>
            <person name="Guda C."/>
            <person name="Hadaegh A."/>
            <person name="Iglesias-Rodriguez M.D."/>
            <person name="Jenkins J."/>
            <person name="Jones B.M."/>
            <person name="Lawson T."/>
            <person name="Leese F."/>
            <person name="Lindquist E."/>
            <person name="Lobanov A."/>
            <person name="Lomsadze A."/>
            <person name="Malik S.B."/>
            <person name="Marsh M.E."/>
            <person name="Mackinder L."/>
            <person name="Mock T."/>
            <person name="Mueller-Roeber B."/>
            <person name="Pagarete A."/>
            <person name="Parker M."/>
            <person name="Probert I."/>
            <person name="Quesneville H."/>
            <person name="Raines C."/>
            <person name="Rensing S.A."/>
            <person name="Riano-Pachon D.M."/>
            <person name="Richier S."/>
            <person name="Rokitta S."/>
            <person name="Shiraiwa Y."/>
            <person name="Soanes D.M."/>
            <person name="van der Giezen M."/>
            <person name="Wahlund T.M."/>
            <person name="Williams B."/>
            <person name="Wilson W."/>
            <person name="Wolfe G."/>
            <person name="Wurch L.L."/>
        </authorList>
    </citation>
    <scope>NUCLEOTIDE SEQUENCE</scope>
</reference>
<name>A0A0D3JSL2_EMIH1</name>
<sequence length="162" mass="18390">MLSQEPGFWGRLLFGRSGAPPPPARCEESGSCTIRDLRPVFEQWDSDQSGTLELDELRRGFLAAGIEPRDWDAAFGALDADGDMHITFEEFEAGLGPEQRARIEAKLNADGVMASLYVPPEKWEEARTAAERQREEWLQFQARREGNGVKQNEILRREMNRP</sequence>